<sequence length="720" mass="79860">MRKPLILRAFSVAVTLTPLRSLPPSRCLFSTSASAATAAGGIVAVKKVTKSNFTSALEELRAQVRASDFVAVDLEMTGVTSAPWREAFEFDRSDVRYSKVKDSAEKFAVVQFGVCPFRWDDTKESFVAHPHNFYIFPRGELSIDGPCNEFHCQTTSINFLAKYQFDFNACIYEGISYLSRAQEAKALNGMSAETEGRLSNSMKSGTEPSEMPLVRTADVLFTERMKIRFHEWHNSIVNSQGVHCTEGGSNSFKSQFQTSFFKMRPAITLSGFSSRQHKLIQMVIRKNFDDLVYVCATGDNLEDQKKVVYAASKDDKVLLMEEIRNDLLNMSKEKLACAVGFRQVIDLLSSEDKLLVGHNCFLDFAHIYSKFIGPLPSSITEFASALHKTFAHIIDTRHLLKANPVIRQLIKKNSTSLSSAFSLLCPHISLASHNIRSASYSDVKVEVKADATGSNSGAKHEAGYDAFMTGCIFAQSCSHLGIDFKLPSASTKLAENPNLQNHINLLYPSWNCGVVINLQTGEEIMESSAQLFKWRYPKMIFDNTIILWGFSATIKPRELKECLCTAFGQDSITSIFYLDATAALVQFSKQELASDFLILKDSLERNDDAIRVLHPLSRLLDGGRTSAGSYEIYKKFCCSPISKPLIAEQAEAMGIRWETSAPQGFPGCSKGSDSRVQHLTSASVAKHSEGDVGPVRKDPHRISCEDILDSLYASHALVGR</sequence>
<comment type="cofactor">
    <cofactor evidence="1">
        <name>a divalent metal cation</name>
        <dbReference type="ChEBI" id="CHEBI:60240"/>
    </cofactor>
</comment>
<dbReference type="InterPro" id="IPR036397">
    <property type="entry name" value="RNaseH_sf"/>
</dbReference>
<keyword evidence="4" id="KW-1185">Reference proteome</keyword>
<evidence type="ECO:0000313" key="4">
    <source>
        <dbReference type="Proteomes" id="UP000663760"/>
    </source>
</evidence>
<dbReference type="Gene3D" id="3.30.420.10">
    <property type="entry name" value="Ribonuclease H-like superfamily/Ribonuclease H"/>
    <property type="match status" value="2"/>
</dbReference>
<dbReference type="AlphaFoldDB" id="A0A7I8LHW2"/>
<dbReference type="PANTHER" id="PTHR15092">
    <property type="entry name" value="POLY A -SPECIFIC RIBONUCLEASE/TARGET OF EGR1, MEMBER 1"/>
    <property type="match status" value="1"/>
</dbReference>
<dbReference type="InterPro" id="IPR051181">
    <property type="entry name" value="CAF1_poly(A)_ribonucleases"/>
</dbReference>
<evidence type="ECO:0000256" key="1">
    <source>
        <dbReference type="ARBA" id="ARBA00001968"/>
    </source>
</evidence>
<dbReference type="EMBL" id="LR746279">
    <property type="protein sequence ID" value="CAA7409639.1"/>
    <property type="molecule type" value="Genomic_DNA"/>
</dbReference>
<dbReference type="PANTHER" id="PTHR15092:SF22">
    <property type="entry name" value="POLY(A)-SPECIFIC RIBONUCLEASE PNLDC1"/>
    <property type="match status" value="1"/>
</dbReference>
<dbReference type="SUPFAM" id="SSF53098">
    <property type="entry name" value="Ribonuclease H-like"/>
    <property type="match status" value="1"/>
</dbReference>
<name>A0A7I8LHW2_SPIIN</name>
<dbReference type="GO" id="GO:0003723">
    <property type="term" value="F:RNA binding"/>
    <property type="evidence" value="ECO:0007669"/>
    <property type="project" value="TreeGrafter"/>
</dbReference>
<dbReference type="Pfam" id="PF04857">
    <property type="entry name" value="CAF1"/>
    <property type="match status" value="1"/>
</dbReference>
<evidence type="ECO:0000256" key="2">
    <source>
        <dbReference type="ARBA" id="ARBA00008372"/>
    </source>
</evidence>
<protein>
    <submittedName>
        <fullName evidence="3">Uncharacterized protein</fullName>
    </submittedName>
</protein>
<dbReference type="GO" id="GO:0000175">
    <property type="term" value="F:3'-5'-RNA exonuclease activity"/>
    <property type="evidence" value="ECO:0007669"/>
    <property type="project" value="TreeGrafter"/>
</dbReference>
<organism evidence="3 4">
    <name type="scientific">Spirodela intermedia</name>
    <name type="common">Intermediate duckweed</name>
    <dbReference type="NCBI Taxonomy" id="51605"/>
    <lineage>
        <taxon>Eukaryota</taxon>
        <taxon>Viridiplantae</taxon>
        <taxon>Streptophyta</taxon>
        <taxon>Embryophyta</taxon>
        <taxon>Tracheophyta</taxon>
        <taxon>Spermatophyta</taxon>
        <taxon>Magnoliopsida</taxon>
        <taxon>Liliopsida</taxon>
        <taxon>Araceae</taxon>
        <taxon>Lemnoideae</taxon>
        <taxon>Spirodela</taxon>
    </lineage>
</organism>
<dbReference type="InterPro" id="IPR006941">
    <property type="entry name" value="RNase_CAF1"/>
</dbReference>
<gene>
    <name evidence="3" type="ORF">SI8410_16020317</name>
</gene>
<reference evidence="3" key="1">
    <citation type="submission" date="2020-02" db="EMBL/GenBank/DDBJ databases">
        <authorList>
            <person name="Scholz U."/>
            <person name="Mascher M."/>
            <person name="Fiebig A."/>
        </authorList>
    </citation>
    <scope>NUCLEOTIDE SEQUENCE</scope>
</reference>
<dbReference type="InterPro" id="IPR012337">
    <property type="entry name" value="RNaseH-like_sf"/>
</dbReference>
<dbReference type="Proteomes" id="UP000663760">
    <property type="component" value="Chromosome 16"/>
</dbReference>
<comment type="similarity">
    <text evidence="2">Belongs to the CAF1 family.</text>
</comment>
<proteinExistence type="inferred from homology"/>
<dbReference type="OrthoDB" id="1432093at2759"/>
<evidence type="ECO:0000313" key="3">
    <source>
        <dbReference type="EMBL" id="CAA7409639.1"/>
    </source>
</evidence>
<accession>A0A7I8LHW2</accession>